<dbReference type="RefSeq" id="WP_093854503.1">
    <property type="nucleotide sequence ID" value="NZ_JAVRER010000011.1"/>
</dbReference>
<proteinExistence type="predicted"/>
<dbReference type="AlphaFoldDB" id="A0ABD5E3R6"/>
<feature type="transmembrane region" description="Helical" evidence="2">
    <location>
        <begin position="59"/>
        <end position="80"/>
    </location>
</feature>
<feature type="transmembrane region" description="Helical" evidence="2">
    <location>
        <begin position="29"/>
        <end position="47"/>
    </location>
</feature>
<organism evidence="3 4">
    <name type="scientific">Streptomyces evansiae</name>
    <dbReference type="NCBI Taxonomy" id="3075535"/>
    <lineage>
        <taxon>Bacteria</taxon>
        <taxon>Bacillati</taxon>
        <taxon>Actinomycetota</taxon>
        <taxon>Actinomycetes</taxon>
        <taxon>Kitasatosporales</taxon>
        <taxon>Streptomycetaceae</taxon>
        <taxon>Streptomyces</taxon>
    </lineage>
</organism>
<dbReference type="Pfam" id="PF19609">
    <property type="entry name" value="DUF6114"/>
    <property type="match status" value="1"/>
</dbReference>
<feature type="transmembrane region" description="Helical" evidence="2">
    <location>
        <begin position="111"/>
        <end position="129"/>
    </location>
</feature>
<feature type="transmembrane region" description="Helical" evidence="2">
    <location>
        <begin position="87"/>
        <end position="105"/>
    </location>
</feature>
<evidence type="ECO:0000313" key="3">
    <source>
        <dbReference type="EMBL" id="MDT0415854.1"/>
    </source>
</evidence>
<keyword evidence="2" id="KW-0812">Transmembrane</keyword>
<keyword evidence="2" id="KW-1133">Transmembrane helix</keyword>
<accession>A0ABD5E3R6</accession>
<gene>
    <name evidence="3" type="ORF">RM574_10165</name>
</gene>
<comment type="caution">
    <text evidence="3">The sequence shown here is derived from an EMBL/GenBank/DDBJ whole genome shotgun (WGS) entry which is preliminary data.</text>
</comment>
<sequence>MSAESPGLSDDRLHVWRTRFRDWRGTRPFWAGVLTLLGGIPIAYIPYNDLKLGQLTVRMSTTAGAGSLIIGVLLITLGLTMWYQAQVRVFAGVAAILLALVSLPVSNFGGFVVGFLLALFGGSLALAWVPDKKGPYGKRTEEGDPAGDPSGDPAPEDRGGPDAGPGPELPRQPGPAGDDAPAGDGGRPFAHLADGGGHRAE</sequence>
<evidence type="ECO:0000256" key="2">
    <source>
        <dbReference type="SAM" id="Phobius"/>
    </source>
</evidence>
<dbReference type="EMBL" id="JAVRER010000011">
    <property type="protein sequence ID" value="MDT0415854.1"/>
    <property type="molecule type" value="Genomic_DNA"/>
</dbReference>
<dbReference type="InterPro" id="IPR046096">
    <property type="entry name" value="DUF6114"/>
</dbReference>
<name>A0ABD5E3R6_9ACTN</name>
<feature type="region of interest" description="Disordered" evidence="1">
    <location>
        <begin position="135"/>
        <end position="201"/>
    </location>
</feature>
<reference evidence="4" key="1">
    <citation type="submission" date="2023-07" db="EMBL/GenBank/DDBJ databases">
        <title>30 novel species of actinomycetes from the DSMZ collection.</title>
        <authorList>
            <person name="Nouioui I."/>
        </authorList>
    </citation>
    <scope>NUCLEOTIDE SEQUENCE [LARGE SCALE GENOMIC DNA]</scope>
    <source>
        <strain evidence="4">DSM 41982</strain>
    </source>
</reference>
<keyword evidence="2" id="KW-0472">Membrane</keyword>
<evidence type="ECO:0000256" key="1">
    <source>
        <dbReference type="SAM" id="MobiDB-lite"/>
    </source>
</evidence>
<dbReference type="Proteomes" id="UP001183607">
    <property type="component" value="Unassembled WGS sequence"/>
</dbReference>
<protein>
    <submittedName>
        <fullName evidence="3">DUF6114 domain-containing protein</fullName>
    </submittedName>
</protein>
<evidence type="ECO:0000313" key="4">
    <source>
        <dbReference type="Proteomes" id="UP001183607"/>
    </source>
</evidence>